<keyword evidence="1" id="KW-1133">Transmembrane helix</keyword>
<keyword evidence="1" id="KW-0472">Membrane</keyword>
<evidence type="ECO:0000313" key="3">
    <source>
        <dbReference type="Proteomes" id="UP001470586"/>
    </source>
</evidence>
<evidence type="ECO:0000313" key="2">
    <source>
        <dbReference type="EMBL" id="WZN38415.1"/>
    </source>
</evidence>
<name>A0ABZ2YES7_9MOLU</name>
<accession>A0ABZ2YES7</accession>
<keyword evidence="3" id="KW-1185">Reference proteome</keyword>
<dbReference type="EMBL" id="CP128397">
    <property type="protein sequence ID" value="WZN38415.1"/>
    <property type="molecule type" value="Genomic_DNA"/>
</dbReference>
<sequence length="37" mass="4699">MPNFRLFIYLFPFRFIWGLRLVGIILFYKIGLYFIYF</sequence>
<reference evidence="2" key="1">
    <citation type="submission" date="2023-06" db="EMBL/GenBank/DDBJ databases">
        <title>Complete Genome of Candidatus Phytoplasma asteris M33.</title>
        <authorList>
            <person name="Toth R."/>
            <person name="Ilic A.-M."/>
            <person name="Huettel B."/>
            <person name="Duduk B."/>
            <person name="Kube M."/>
        </authorList>
    </citation>
    <scope>NUCLEOTIDE SEQUENCE [LARGE SCALE GENOMIC DNA]</scope>
    <source>
        <strain evidence="2">M33</strain>
    </source>
</reference>
<protein>
    <submittedName>
        <fullName evidence="2">Uncharacterized protein</fullName>
    </submittedName>
</protein>
<dbReference type="Proteomes" id="UP001470586">
    <property type="component" value="Chromosome"/>
</dbReference>
<proteinExistence type="predicted"/>
<evidence type="ECO:0000256" key="1">
    <source>
        <dbReference type="SAM" id="Phobius"/>
    </source>
</evidence>
<keyword evidence="1" id="KW-0812">Transmembrane</keyword>
<feature type="transmembrane region" description="Helical" evidence="1">
    <location>
        <begin position="6"/>
        <end position="28"/>
    </location>
</feature>
<gene>
    <name evidence="2" type="ORF">M33023_02300</name>
</gene>
<organism evidence="2 3">
    <name type="scientific">Candidatus Phytoplasma asteris</name>
    <dbReference type="NCBI Taxonomy" id="85620"/>
    <lineage>
        <taxon>Bacteria</taxon>
        <taxon>Bacillati</taxon>
        <taxon>Mycoplasmatota</taxon>
        <taxon>Mollicutes</taxon>
        <taxon>Acholeplasmatales</taxon>
        <taxon>Acholeplasmataceae</taxon>
        <taxon>Candidatus Phytoplasma</taxon>
        <taxon>16SrI (Aster yellows group)</taxon>
    </lineage>
</organism>